<feature type="domain" description="DUF1553" evidence="3">
    <location>
        <begin position="594"/>
        <end position="856"/>
    </location>
</feature>
<dbReference type="STRING" id="1891926.Fuma_04830"/>
<dbReference type="PANTHER" id="PTHR35889:SF3">
    <property type="entry name" value="F-BOX DOMAIN-CONTAINING PROTEIN"/>
    <property type="match status" value="1"/>
</dbReference>
<evidence type="ECO:0000313" key="6">
    <source>
        <dbReference type="Proteomes" id="UP000187735"/>
    </source>
</evidence>
<evidence type="ECO:0000256" key="1">
    <source>
        <dbReference type="SAM" id="SignalP"/>
    </source>
</evidence>
<dbReference type="Pfam" id="PF07583">
    <property type="entry name" value="PSCyt2"/>
    <property type="match status" value="1"/>
</dbReference>
<evidence type="ECO:0000313" key="5">
    <source>
        <dbReference type="EMBL" id="APZ95175.1"/>
    </source>
</evidence>
<dbReference type="SUPFAM" id="SSF46626">
    <property type="entry name" value="Cytochrome c"/>
    <property type="match status" value="1"/>
</dbReference>
<dbReference type="Proteomes" id="UP000187735">
    <property type="component" value="Chromosome"/>
</dbReference>
<gene>
    <name evidence="5" type="ORF">Fuma_04830</name>
</gene>
<name>A0A1P8WM80_9PLAN</name>
<sequence length="937" mass="105962" precursor="true">MLRAFTLLSLILVCLAVEPAAVSADEPTEAEKLFALKVQPLLREKCLACHGKDADKVESEFDLTSREKLLAGGESYGHAVVVPGNAEESSLYAMVKRTEPDFAMPPKESEKLTEEETWWIRDWINGGAPWPNEKRVSEIYDQYAEGITWPTSGGLGDDWTKRKYKPEDLWAWKPLRKADSGKGNAENGSGVIDELVGARLKEAGLQAAPLADRRTLIRRATFDLLGLPPKPADVDAFVKDSRADDVVFAELVDRLLASKHYGEQWGRHWLDVVRYADSSGFANDYERPNAWRYRDYVIRSFNEDKPYDQFAREQLAGDELAAKRKAESGKSDKEDARTTELQIAAGFLRMGPWEHTGMSVAKVTRQQFLDDITDTVGQVFLGHALQCCRCHDHKFDPIPTQDYYSFQAVFATTQFAEVDGKWLPSENLNGMEEDRRYHQQRHEANQALLKTLTEKKKENEREWFAGQGLPYKSREEAKKAKAPKEHFPPNNLLKTPDDFGQDRIGRKWQTRFSWEFDRFKPVAFTVYNGKTRKPKGSYGRIEPPADPLKEGTLEQTTILTGGDPFAAGTPVQPAALSAVAALTETEIPEDVSGRRSALAAWMTSPKNPLTARVMVNRIWHYHFGRGIAANPNNFGATGKKPTHPELLDWLASEFMRSNWSVKHIHRLIMNSKTYRRSSGHPNPKLLAEKDPNGQLYATFQPRRLEAEELRDAMLAVSGELNLTLGGIPIRPDMNMEAALQPRMIMGTFAPSYIPNPKPEDRNRRSIYALKLRGHRDPMMETFNQPGPDKSCEMRDTSTISPQALTLLNSDETNDRALAFAADILKKSDSDEAAIEAVFRRAYGRVPNKDELAASLAHWREMETVQTKISFSPREYPTEVVRRASEENTGEPFTFTEKLFVYEDYVHDLQPHEVDAKTRALADICLAILNSNEFAFVY</sequence>
<dbReference type="OrthoDB" id="127107at2"/>
<dbReference type="KEGG" id="fmr:Fuma_04830"/>
<dbReference type="InterPro" id="IPR036909">
    <property type="entry name" value="Cyt_c-like_dom_sf"/>
</dbReference>
<feature type="chain" id="PRO_5012975767" evidence="1">
    <location>
        <begin position="25"/>
        <end position="937"/>
    </location>
</feature>
<evidence type="ECO:0000259" key="2">
    <source>
        <dbReference type="Pfam" id="PF07583"/>
    </source>
</evidence>
<dbReference type="Pfam" id="PF07587">
    <property type="entry name" value="PSD1"/>
    <property type="match status" value="1"/>
</dbReference>
<reference evidence="5 6" key="1">
    <citation type="journal article" date="2016" name="Front. Microbiol.">
        <title>Fuerstia marisgermanicae gen. nov., sp. nov., an Unusual Member of the Phylum Planctomycetes from the German Wadden Sea.</title>
        <authorList>
            <person name="Kohn T."/>
            <person name="Heuer A."/>
            <person name="Jogler M."/>
            <person name="Vollmers J."/>
            <person name="Boedeker C."/>
            <person name="Bunk B."/>
            <person name="Rast P."/>
            <person name="Borchert D."/>
            <person name="Glockner I."/>
            <person name="Freese H.M."/>
            <person name="Klenk H.P."/>
            <person name="Overmann J."/>
            <person name="Kaster A.K."/>
            <person name="Rohde M."/>
            <person name="Wiegand S."/>
            <person name="Jogler C."/>
        </authorList>
    </citation>
    <scope>NUCLEOTIDE SEQUENCE [LARGE SCALE GENOMIC DNA]</scope>
    <source>
        <strain evidence="5 6">NH11</strain>
    </source>
</reference>
<dbReference type="Pfam" id="PF07635">
    <property type="entry name" value="PSCyt1"/>
    <property type="match status" value="1"/>
</dbReference>
<keyword evidence="1" id="KW-0732">Signal</keyword>
<dbReference type="GO" id="GO:0009055">
    <property type="term" value="F:electron transfer activity"/>
    <property type="evidence" value="ECO:0007669"/>
    <property type="project" value="InterPro"/>
</dbReference>
<dbReference type="InterPro" id="IPR011444">
    <property type="entry name" value="DUF1549"/>
</dbReference>
<protein>
    <submittedName>
        <fullName evidence="5">Planctomycete cytochrome C</fullName>
    </submittedName>
</protein>
<feature type="signal peptide" evidence="1">
    <location>
        <begin position="1"/>
        <end position="24"/>
    </location>
</feature>
<keyword evidence="6" id="KW-1185">Reference proteome</keyword>
<feature type="domain" description="DUF1549" evidence="2">
    <location>
        <begin position="192"/>
        <end position="414"/>
    </location>
</feature>
<organism evidence="5 6">
    <name type="scientific">Fuerstiella marisgermanici</name>
    <dbReference type="NCBI Taxonomy" id="1891926"/>
    <lineage>
        <taxon>Bacteria</taxon>
        <taxon>Pseudomonadati</taxon>
        <taxon>Planctomycetota</taxon>
        <taxon>Planctomycetia</taxon>
        <taxon>Planctomycetales</taxon>
        <taxon>Planctomycetaceae</taxon>
        <taxon>Fuerstiella</taxon>
    </lineage>
</organism>
<dbReference type="InterPro" id="IPR022655">
    <property type="entry name" value="DUF1553"/>
</dbReference>
<dbReference type="Gene3D" id="1.10.760.10">
    <property type="entry name" value="Cytochrome c-like domain"/>
    <property type="match status" value="1"/>
</dbReference>
<dbReference type="InterPro" id="IPR011429">
    <property type="entry name" value="Cyt_c_Planctomycete-type"/>
</dbReference>
<dbReference type="AlphaFoldDB" id="A0A1P8WM80"/>
<accession>A0A1P8WM80</accession>
<evidence type="ECO:0000259" key="3">
    <source>
        <dbReference type="Pfam" id="PF07587"/>
    </source>
</evidence>
<dbReference type="RefSeq" id="WP_077026379.1">
    <property type="nucleotide sequence ID" value="NZ_CP017641.1"/>
</dbReference>
<feature type="domain" description="Cytochrome C Planctomycete-type" evidence="4">
    <location>
        <begin position="46"/>
        <end position="108"/>
    </location>
</feature>
<evidence type="ECO:0000259" key="4">
    <source>
        <dbReference type="Pfam" id="PF07635"/>
    </source>
</evidence>
<dbReference type="EMBL" id="CP017641">
    <property type="protein sequence ID" value="APZ95175.1"/>
    <property type="molecule type" value="Genomic_DNA"/>
</dbReference>
<dbReference type="PANTHER" id="PTHR35889">
    <property type="entry name" value="CYCLOINULO-OLIGOSACCHARIDE FRUCTANOTRANSFERASE-RELATED"/>
    <property type="match status" value="1"/>
</dbReference>
<dbReference type="GO" id="GO:0020037">
    <property type="term" value="F:heme binding"/>
    <property type="evidence" value="ECO:0007669"/>
    <property type="project" value="InterPro"/>
</dbReference>
<proteinExistence type="predicted"/>